<evidence type="ECO:0000259" key="1">
    <source>
        <dbReference type="Pfam" id="PF00171"/>
    </source>
</evidence>
<sequence length="147" mass="15650">MNAADRGQLLWKMGDLIVENAGELAAVETQDNGKRTADILPGLQSWLAESFWYYAGLADKIHGDVIPANVTGILNYTRHEPFGVVASITAWNSPLLIAIWKIAPALAAGNTMVIKPSEHASASTLALMKVLSELIPPGVLNVVTGFG</sequence>
<dbReference type="InterPro" id="IPR016162">
    <property type="entry name" value="Ald_DH_N"/>
</dbReference>
<name>A0A381S567_9ZZZZ</name>
<dbReference type="InterPro" id="IPR015590">
    <property type="entry name" value="Aldehyde_DH_dom"/>
</dbReference>
<dbReference type="EMBL" id="UINC01002683">
    <property type="protein sequence ID" value="SUZ99235.1"/>
    <property type="molecule type" value="Genomic_DNA"/>
</dbReference>
<dbReference type="AlphaFoldDB" id="A0A381S567"/>
<gene>
    <name evidence="2" type="ORF">METZ01_LOCUS52089</name>
</gene>
<dbReference type="InterPro" id="IPR016161">
    <property type="entry name" value="Ald_DH/histidinol_DH"/>
</dbReference>
<evidence type="ECO:0000313" key="2">
    <source>
        <dbReference type="EMBL" id="SUZ99235.1"/>
    </source>
</evidence>
<dbReference type="Pfam" id="PF00171">
    <property type="entry name" value="Aldedh"/>
    <property type="match status" value="1"/>
</dbReference>
<dbReference type="GO" id="GO:0016491">
    <property type="term" value="F:oxidoreductase activity"/>
    <property type="evidence" value="ECO:0007669"/>
    <property type="project" value="InterPro"/>
</dbReference>
<dbReference type="SUPFAM" id="SSF53720">
    <property type="entry name" value="ALDH-like"/>
    <property type="match status" value="1"/>
</dbReference>
<dbReference type="Gene3D" id="3.40.605.10">
    <property type="entry name" value="Aldehyde Dehydrogenase, Chain A, domain 1"/>
    <property type="match status" value="1"/>
</dbReference>
<organism evidence="2">
    <name type="scientific">marine metagenome</name>
    <dbReference type="NCBI Taxonomy" id="408172"/>
    <lineage>
        <taxon>unclassified sequences</taxon>
        <taxon>metagenomes</taxon>
        <taxon>ecological metagenomes</taxon>
    </lineage>
</organism>
<feature type="domain" description="Aldehyde dehydrogenase" evidence="1">
    <location>
        <begin position="1"/>
        <end position="146"/>
    </location>
</feature>
<dbReference type="PANTHER" id="PTHR11699">
    <property type="entry name" value="ALDEHYDE DEHYDROGENASE-RELATED"/>
    <property type="match status" value="1"/>
</dbReference>
<feature type="non-terminal residue" evidence="2">
    <location>
        <position position="147"/>
    </location>
</feature>
<proteinExistence type="predicted"/>
<reference evidence="2" key="1">
    <citation type="submission" date="2018-05" db="EMBL/GenBank/DDBJ databases">
        <authorList>
            <person name="Lanie J.A."/>
            <person name="Ng W.-L."/>
            <person name="Kazmierczak K.M."/>
            <person name="Andrzejewski T.M."/>
            <person name="Davidsen T.M."/>
            <person name="Wayne K.J."/>
            <person name="Tettelin H."/>
            <person name="Glass J.I."/>
            <person name="Rusch D."/>
            <person name="Podicherti R."/>
            <person name="Tsui H.-C.T."/>
            <person name="Winkler M.E."/>
        </authorList>
    </citation>
    <scope>NUCLEOTIDE SEQUENCE</scope>
</reference>
<accession>A0A381S567</accession>
<protein>
    <recommendedName>
        <fullName evidence="1">Aldehyde dehydrogenase domain-containing protein</fullName>
    </recommendedName>
</protein>